<dbReference type="PANTHER" id="PTHR37422">
    <property type="entry name" value="TEICHURONIC ACID BIOSYNTHESIS PROTEIN TUAE"/>
    <property type="match status" value="1"/>
</dbReference>
<gene>
    <name evidence="7" type="ORF">COV30_01670</name>
</gene>
<dbReference type="PANTHER" id="PTHR37422:SF13">
    <property type="entry name" value="LIPOPOLYSACCHARIDE BIOSYNTHESIS PROTEIN PA4999-RELATED"/>
    <property type="match status" value="1"/>
</dbReference>
<dbReference type="InterPro" id="IPR051533">
    <property type="entry name" value="WaaL-like"/>
</dbReference>
<feature type="domain" description="O-antigen ligase-related" evidence="6">
    <location>
        <begin position="213"/>
        <end position="356"/>
    </location>
</feature>
<organism evidence="7 8">
    <name type="scientific">Candidatus Yanofskybacteria bacterium CG10_big_fil_rev_8_21_14_0_10_37_15</name>
    <dbReference type="NCBI Taxonomy" id="1975097"/>
    <lineage>
        <taxon>Bacteria</taxon>
        <taxon>Candidatus Yanofskyibacteriota</taxon>
    </lineage>
</organism>
<keyword evidence="4 5" id="KW-0472">Membrane</keyword>
<feature type="transmembrane region" description="Helical" evidence="5">
    <location>
        <begin position="119"/>
        <end position="140"/>
    </location>
</feature>
<dbReference type="Proteomes" id="UP000230208">
    <property type="component" value="Unassembled WGS sequence"/>
</dbReference>
<evidence type="ECO:0000256" key="4">
    <source>
        <dbReference type="ARBA" id="ARBA00023136"/>
    </source>
</evidence>
<comment type="subcellular location">
    <subcellularLocation>
        <location evidence="1">Membrane</location>
        <topology evidence="1">Multi-pass membrane protein</topology>
    </subcellularLocation>
</comment>
<feature type="transmembrane region" description="Helical" evidence="5">
    <location>
        <begin position="37"/>
        <end position="56"/>
    </location>
</feature>
<feature type="transmembrane region" description="Helical" evidence="5">
    <location>
        <begin position="186"/>
        <end position="203"/>
    </location>
</feature>
<reference evidence="7 8" key="1">
    <citation type="submission" date="2017-09" db="EMBL/GenBank/DDBJ databases">
        <title>Depth-based differentiation of microbial function through sediment-hosted aquifers and enrichment of novel symbionts in the deep terrestrial subsurface.</title>
        <authorList>
            <person name="Probst A.J."/>
            <person name="Ladd B."/>
            <person name="Jarett J.K."/>
            <person name="Geller-Mcgrath D.E."/>
            <person name="Sieber C.M."/>
            <person name="Emerson J.B."/>
            <person name="Anantharaman K."/>
            <person name="Thomas B.C."/>
            <person name="Malmstrom R."/>
            <person name="Stieglmeier M."/>
            <person name="Klingl A."/>
            <person name="Woyke T."/>
            <person name="Ryan C.M."/>
            <person name="Banfield J.F."/>
        </authorList>
    </citation>
    <scope>NUCLEOTIDE SEQUENCE [LARGE SCALE GENOMIC DNA]</scope>
    <source>
        <strain evidence="7">CG10_big_fil_rev_8_21_14_0_10_37_15</strain>
    </source>
</reference>
<comment type="caution">
    <text evidence="7">The sequence shown here is derived from an EMBL/GenBank/DDBJ whole genome shotgun (WGS) entry which is preliminary data.</text>
</comment>
<proteinExistence type="predicted"/>
<dbReference type="InterPro" id="IPR007016">
    <property type="entry name" value="O-antigen_ligase-rel_domated"/>
</dbReference>
<protein>
    <recommendedName>
        <fullName evidence="6">O-antigen ligase-related domain-containing protein</fullName>
    </recommendedName>
</protein>
<evidence type="ECO:0000313" key="8">
    <source>
        <dbReference type="Proteomes" id="UP000230208"/>
    </source>
</evidence>
<feature type="transmembrane region" description="Helical" evidence="5">
    <location>
        <begin position="339"/>
        <end position="363"/>
    </location>
</feature>
<dbReference type="AlphaFoldDB" id="A0A2H0R5X4"/>
<dbReference type="GO" id="GO:0016020">
    <property type="term" value="C:membrane"/>
    <property type="evidence" value="ECO:0007669"/>
    <property type="project" value="UniProtKB-SubCell"/>
</dbReference>
<feature type="transmembrane region" description="Helical" evidence="5">
    <location>
        <begin position="258"/>
        <end position="277"/>
    </location>
</feature>
<name>A0A2H0R5X4_9BACT</name>
<accession>A0A2H0R5X4</accession>
<keyword evidence="2 5" id="KW-0812">Transmembrane</keyword>
<evidence type="ECO:0000259" key="6">
    <source>
        <dbReference type="Pfam" id="PF04932"/>
    </source>
</evidence>
<evidence type="ECO:0000256" key="5">
    <source>
        <dbReference type="SAM" id="Phobius"/>
    </source>
</evidence>
<sequence length="436" mass="51352">MIRRAEQFLFYLLIFSIPFQARKILWQQSWYFNEWQSISIYATDVLLMILFVFWFFAGKKIKIEKADYFLVVFVLVSAISIKNSSNFVLSSYNFLKLVEFVFFYFYLKNYAVKKFGFSRSLAVLIAGGLFQSVIAIVQFLNQSDVGLRIIGESIIDSNMTGVASFYNKTGEKIIRAYGSTPHPNVLAGYLFLSVFGFYFLWIYKRVSKIYVFVYALILLAFFFTFARVAVFLLFVNFLIRVILVRFGGFKKEYWKKKLIPLFLTTFIVVLFFSLFYWPEAVSRIKISPREEAVQLRIFYNKESLSSLNWFGVGSGDFVNWLMVRNPNLPRNLYQPTHNLYLLIFSETGIFGISSFILFIVFLVKDFIIKTKMEKLHHYSFLLIFSSFLFLGLFDHFLWTLQQGRFMFWMVLALLSLGWLDTTHRKLNSDLESNKID</sequence>
<evidence type="ECO:0000256" key="3">
    <source>
        <dbReference type="ARBA" id="ARBA00022989"/>
    </source>
</evidence>
<evidence type="ECO:0000313" key="7">
    <source>
        <dbReference type="EMBL" id="PIR41880.1"/>
    </source>
</evidence>
<feature type="transmembrane region" description="Helical" evidence="5">
    <location>
        <begin position="405"/>
        <end position="421"/>
    </location>
</feature>
<dbReference type="EMBL" id="PCXP01000019">
    <property type="protein sequence ID" value="PIR41880.1"/>
    <property type="molecule type" value="Genomic_DNA"/>
</dbReference>
<keyword evidence="3 5" id="KW-1133">Transmembrane helix</keyword>
<evidence type="ECO:0000256" key="1">
    <source>
        <dbReference type="ARBA" id="ARBA00004141"/>
    </source>
</evidence>
<feature type="transmembrane region" description="Helical" evidence="5">
    <location>
        <begin position="209"/>
        <end position="238"/>
    </location>
</feature>
<evidence type="ECO:0000256" key="2">
    <source>
        <dbReference type="ARBA" id="ARBA00022692"/>
    </source>
</evidence>
<feature type="transmembrane region" description="Helical" evidence="5">
    <location>
        <begin position="375"/>
        <end position="393"/>
    </location>
</feature>
<dbReference type="Pfam" id="PF04932">
    <property type="entry name" value="Wzy_C"/>
    <property type="match status" value="1"/>
</dbReference>